<dbReference type="PRINTS" id="PR00180">
    <property type="entry name" value="CRETINALDHBP"/>
</dbReference>
<dbReference type="SMART" id="SM00516">
    <property type="entry name" value="SEC14"/>
    <property type="match status" value="1"/>
</dbReference>
<dbReference type="PROSITE" id="PS50191">
    <property type="entry name" value="CRAL_TRIO"/>
    <property type="match status" value="1"/>
</dbReference>
<dbReference type="AlphaFoldDB" id="A0A1S4EYE0"/>
<dbReference type="InterPro" id="IPR001251">
    <property type="entry name" value="CRAL-TRIO_dom"/>
</dbReference>
<organism evidence="2 3">
    <name type="scientific">Aedes aegypti</name>
    <name type="common">Yellowfever mosquito</name>
    <name type="synonym">Culex aegypti</name>
    <dbReference type="NCBI Taxonomy" id="7159"/>
    <lineage>
        <taxon>Eukaryota</taxon>
        <taxon>Metazoa</taxon>
        <taxon>Ecdysozoa</taxon>
        <taxon>Arthropoda</taxon>
        <taxon>Hexapoda</taxon>
        <taxon>Insecta</taxon>
        <taxon>Pterygota</taxon>
        <taxon>Neoptera</taxon>
        <taxon>Endopterygota</taxon>
        <taxon>Diptera</taxon>
        <taxon>Nematocera</taxon>
        <taxon>Culicoidea</taxon>
        <taxon>Culicidae</taxon>
        <taxon>Culicinae</taxon>
        <taxon>Aedini</taxon>
        <taxon>Aedes</taxon>
        <taxon>Stegomyia</taxon>
    </lineage>
</organism>
<evidence type="ECO:0000313" key="3">
    <source>
        <dbReference type="Proteomes" id="UP000682892"/>
    </source>
</evidence>
<dbReference type="InterPro" id="IPR036273">
    <property type="entry name" value="CRAL/TRIO_N_dom_sf"/>
</dbReference>
<protein>
    <submittedName>
        <fullName evidence="2">AAEL001308-PA</fullName>
    </submittedName>
</protein>
<dbReference type="PANTHER" id="PTHR10174:SF38">
    <property type="entry name" value="HL01515P"/>
    <property type="match status" value="1"/>
</dbReference>
<dbReference type="Gene3D" id="1.10.8.20">
    <property type="entry name" value="N-terminal domain of phosphatidylinositol transfer protein sec14p"/>
    <property type="match status" value="1"/>
</dbReference>
<evidence type="ECO:0000313" key="2">
    <source>
        <dbReference type="EMBL" id="EAT47606.1"/>
    </source>
</evidence>
<dbReference type="OrthoDB" id="75724at2759"/>
<dbReference type="InterPro" id="IPR036865">
    <property type="entry name" value="CRAL-TRIO_dom_sf"/>
</dbReference>
<dbReference type="SMART" id="SM01100">
    <property type="entry name" value="CRAL_TRIO_N"/>
    <property type="match status" value="1"/>
</dbReference>
<dbReference type="SUPFAM" id="SSF46938">
    <property type="entry name" value="CRAL/TRIO N-terminal domain"/>
    <property type="match status" value="1"/>
</dbReference>
<reference evidence="2" key="2">
    <citation type="journal article" date="2007" name="Science">
        <title>Genome sequence of Aedes aegypti, a major arbovirus vector.</title>
        <authorList>
            <person name="Nene V."/>
            <person name="Wortman J.R."/>
            <person name="Lawson D."/>
            <person name="Haas B."/>
            <person name="Kodira C."/>
            <person name="Tu Z.J."/>
            <person name="Loftus B."/>
            <person name="Xi Z."/>
            <person name="Megy K."/>
            <person name="Grabherr M."/>
            <person name="Ren Q."/>
            <person name="Zdobnov E.M."/>
            <person name="Lobo N.F."/>
            <person name="Campbell K.S."/>
            <person name="Brown S.E."/>
            <person name="Bonaldo M.F."/>
            <person name="Zhu J."/>
            <person name="Sinkins S.P."/>
            <person name="Hogenkamp D.G."/>
            <person name="Amedeo P."/>
            <person name="Arensburger P."/>
            <person name="Atkinson P.W."/>
            <person name="Bidwell S."/>
            <person name="Biedler J."/>
            <person name="Birney E."/>
            <person name="Bruggner R.V."/>
            <person name="Costas J."/>
            <person name="Coy M.R."/>
            <person name="Crabtree J."/>
            <person name="Crawford M."/>
            <person name="Debruyn B."/>
            <person name="Decaprio D."/>
            <person name="Eiglmeier K."/>
            <person name="Eisenstadt E."/>
            <person name="El-Dorry H."/>
            <person name="Gelbart W.M."/>
            <person name="Gomes S.L."/>
            <person name="Hammond M."/>
            <person name="Hannick L.I."/>
            <person name="Hogan J.R."/>
            <person name="Holmes M.H."/>
            <person name="Jaffe D."/>
            <person name="Johnston J.S."/>
            <person name="Kennedy R.C."/>
            <person name="Koo H."/>
            <person name="Kravitz S."/>
            <person name="Kriventseva E.V."/>
            <person name="Kulp D."/>
            <person name="Labutti K."/>
            <person name="Lee E."/>
            <person name="Li S."/>
            <person name="Lovin D.D."/>
            <person name="Mao C."/>
            <person name="Mauceli E."/>
            <person name="Menck C.F."/>
            <person name="Miller J.R."/>
            <person name="Montgomery P."/>
            <person name="Mori A."/>
            <person name="Nascimento A.L."/>
            <person name="Naveira H.F."/>
            <person name="Nusbaum C."/>
            <person name="O'leary S."/>
            <person name="Orvis J."/>
            <person name="Pertea M."/>
            <person name="Quesneville H."/>
            <person name="Reidenbach K.R."/>
            <person name="Rogers Y.H."/>
            <person name="Roth C.W."/>
            <person name="Schneider J.R."/>
            <person name="Schatz M."/>
            <person name="Shumway M."/>
            <person name="Stanke M."/>
            <person name="Stinson E.O."/>
            <person name="Tubio J.M."/>
            <person name="Vanzee J.P."/>
            <person name="Verjovski-Almeida S."/>
            <person name="Werner D."/>
            <person name="White O."/>
            <person name="Wyder S."/>
            <person name="Zeng Q."/>
            <person name="Zhao Q."/>
            <person name="Zhao Y."/>
            <person name="Hill C.A."/>
            <person name="Raikhel A.S."/>
            <person name="Soares M.B."/>
            <person name="Knudson D.L."/>
            <person name="Lee N.H."/>
            <person name="Galagan J."/>
            <person name="Salzberg S.L."/>
            <person name="Paulsen I.T."/>
            <person name="Dimopoulos G."/>
            <person name="Collins F.H."/>
            <person name="Birren B."/>
            <person name="Fraser-Liggett C.M."/>
            <person name="Severson D.W."/>
        </authorList>
    </citation>
    <scope>NUCLEOTIDE SEQUENCE [LARGE SCALE GENOMIC DNA]</scope>
    <source>
        <strain evidence="2">Liverpool</strain>
    </source>
</reference>
<dbReference type="Gene3D" id="3.40.525.10">
    <property type="entry name" value="CRAL-TRIO lipid binding domain"/>
    <property type="match status" value="1"/>
</dbReference>
<dbReference type="CDD" id="cd00170">
    <property type="entry name" value="SEC14"/>
    <property type="match status" value="1"/>
</dbReference>
<gene>
    <name evidence="2" type="ORF">AaeL_AAEL001308</name>
</gene>
<dbReference type="PANTHER" id="PTHR10174">
    <property type="entry name" value="ALPHA-TOCOPHEROL TRANSFER PROTEIN-RELATED"/>
    <property type="match status" value="1"/>
</dbReference>
<dbReference type="Pfam" id="PF00650">
    <property type="entry name" value="CRAL_TRIO"/>
    <property type="match status" value="1"/>
</dbReference>
<dbReference type="OMA" id="RMEKEPA"/>
<dbReference type="Proteomes" id="UP000682892">
    <property type="component" value="Unassembled WGS sequence"/>
</dbReference>
<accession>A0A1S4EYE0</accession>
<sequence length="307" mass="35868">MATLKFDENKVPYIDLGKDYYVRLENDEFTDVKSKEKAARELRETPEVVAEALKELKAKLQEEKSLYVPIDDDSYLMKFLRPCKFYPASAFALIQRYYRFRLKHPDACEELLPSTVQHVYNEDLLHFQPLRDQNGCRILVMQVGRKWKPSKVSLNDLFRAMQVALEAGMTEPRTQLNGAIVILDMDGLSLSQILQFTPRFAAMAVEWVQECTAIRLKAIHIVNNSYLFNMLFTIFKPFLSEKLRKRIYFHGKDWKSLASFVDPVCMWPRYGGTLDVEEYEGRLVGELFTLYQKDYEVANSYGYTKKV</sequence>
<name>A0A1S4EYE0_AEDAE</name>
<reference evidence="2" key="3">
    <citation type="submission" date="2012-09" db="EMBL/GenBank/DDBJ databases">
        <authorList>
            <consortium name="VectorBase"/>
        </authorList>
    </citation>
    <scope>NUCLEOTIDE SEQUENCE</scope>
    <source>
        <strain evidence="2">Liverpool</strain>
    </source>
</reference>
<dbReference type="SUPFAM" id="SSF52087">
    <property type="entry name" value="CRAL/TRIO domain"/>
    <property type="match status" value="1"/>
</dbReference>
<dbReference type="Gene3D" id="1.20.5.1200">
    <property type="entry name" value="Alpha-tocopherol transfer"/>
    <property type="match status" value="1"/>
</dbReference>
<feature type="domain" description="CRAL-TRIO" evidence="1">
    <location>
        <begin position="112"/>
        <end position="278"/>
    </location>
</feature>
<evidence type="ECO:0000259" key="1">
    <source>
        <dbReference type="PROSITE" id="PS50191"/>
    </source>
</evidence>
<reference evidence="2" key="1">
    <citation type="submission" date="2005-10" db="EMBL/GenBank/DDBJ databases">
        <authorList>
            <person name="Loftus B.J."/>
            <person name="Nene V.M."/>
            <person name="Hannick L.I."/>
            <person name="Bidwell S."/>
            <person name="Haas B."/>
            <person name="Amedeo P."/>
            <person name="Orvis J."/>
            <person name="Wortman J.R."/>
            <person name="White O.R."/>
            <person name="Salzberg S."/>
            <person name="Shumway M."/>
            <person name="Koo H."/>
            <person name="Zhao Y."/>
            <person name="Holmes M."/>
            <person name="Miller J."/>
            <person name="Schatz M."/>
            <person name="Pop M."/>
            <person name="Pai G."/>
            <person name="Utterback T."/>
            <person name="Rogers Y.-H."/>
            <person name="Kravitz S."/>
            <person name="Fraser C.M."/>
        </authorList>
    </citation>
    <scope>NUCLEOTIDE SEQUENCE</scope>
    <source>
        <strain evidence="2">Liverpool</strain>
    </source>
</reference>
<dbReference type="GO" id="GO:1902936">
    <property type="term" value="F:phosphatidylinositol bisphosphate binding"/>
    <property type="evidence" value="ECO:0007669"/>
    <property type="project" value="TreeGrafter"/>
</dbReference>
<dbReference type="InterPro" id="IPR011074">
    <property type="entry name" value="CRAL/TRIO_N_dom"/>
</dbReference>
<dbReference type="EMBL" id="CH477214">
    <property type="protein sequence ID" value="EAT47606.1"/>
    <property type="molecule type" value="Genomic_DNA"/>
</dbReference>
<proteinExistence type="predicted"/>
<dbReference type="GO" id="GO:0016020">
    <property type="term" value="C:membrane"/>
    <property type="evidence" value="ECO:0007669"/>
    <property type="project" value="TreeGrafter"/>
</dbReference>